<keyword evidence="5" id="KW-1185">Reference proteome</keyword>
<dbReference type="EMBL" id="JACIBT010000003">
    <property type="protein sequence ID" value="MBB3667705.1"/>
    <property type="molecule type" value="Genomic_DNA"/>
</dbReference>
<dbReference type="AlphaFoldDB" id="A0A7W5TR81"/>
<dbReference type="SUPFAM" id="SSF53756">
    <property type="entry name" value="UDP-Glycosyltransferase/glycogen phosphorylase"/>
    <property type="match status" value="1"/>
</dbReference>
<evidence type="ECO:0000256" key="1">
    <source>
        <dbReference type="ARBA" id="ARBA00022676"/>
    </source>
</evidence>
<dbReference type="CDD" id="cd03801">
    <property type="entry name" value="GT4_PimA-like"/>
    <property type="match status" value="1"/>
</dbReference>
<dbReference type="GO" id="GO:0016757">
    <property type="term" value="F:glycosyltransferase activity"/>
    <property type="evidence" value="ECO:0007669"/>
    <property type="project" value="UniProtKB-KW"/>
</dbReference>
<proteinExistence type="predicted"/>
<name>A0A7W5TR81_9MICC</name>
<evidence type="ECO:0000313" key="4">
    <source>
        <dbReference type="EMBL" id="MBB3667705.1"/>
    </source>
</evidence>
<organism evidence="4 5">
    <name type="scientific">Garicola koreensis</name>
    <dbReference type="NCBI Taxonomy" id="1262554"/>
    <lineage>
        <taxon>Bacteria</taxon>
        <taxon>Bacillati</taxon>
        <taxon>Actinomycetota</taxon>
        <taxon>Actinomycetes</taxon>
        <taxon>Micrococcales</taxon>
        <taxon>Micrococcaceae</taxon>
        <taxon>Garicola</taxon>
    </lineage>
</organism>
<reference evidence="4 5" key="1">
    <citation type="submission" date="2020-08" db="EMBL/GenBank/DDBJ databases">
        <title>Sequencing the genomes of 1000 actinobacteria strains.</title>
        <authorList>
            <person name="Klenk H.-P."/>
        </authorList>
    </citation>
    <scope>NUCLEOTIDE SEQUENCE [LARGE SCALE GENOMIC DNA]</scope>
    <source>
        <strain evidence="4 5">DSM 28238</strain>
    </source>
</reference>
<protein>
    <submittedName>
        <fullName evidence="4">Glycosyltransferase involved in cell wall biosynthesis</fullName>
    </submittedName>
</protein>
<feature type="domain" description="Glycosyltransferase subfamily 4-like N-terminal" evidence="3">
    <location>
        <begin position="19"/>
        <end position="199"/>
    </location>
</feature>
<dbReference type="RefSeq" id="WP_183358129.1">
    <property type="nucleotide sequence ID" value="NZ_BAABKR010000001.1"/>
</dbReference>
<dbReference type="InterPro" id="IPR028098">
    <property type="entry name" value="Glyco_trans_4-like_N"/>
</dbReference>
<accession>A0A7W5TR81</accession>
<evidence type="ECO:0000256" key="2">
    <source>
        <dbReference type="ARBA" id="ARBA00022679"/>
    </source>
</evidence>
<comment type="caution">
    <text evidence="4">The sequence shown here is derived from an EMBL/GenBank/DDBJ whole genome shotgun (WGS) entry which is preliminary data.</text>
</comment>
<dbReference type="Proteomes" id="UP000547528">
    <property type="component" value="Unassembled WGS sequence"/>
</dbReference>
<dbReference type="PANTHER" id="PTHR12526">
    <property type="entry name" value="GLYCOSYLTRANSFERASE"/>
    <property type="match status" value="1"/>
</dbReference>
<keyword evidence="2 4" id="KW-0808">Transferase</keyword>
<evidence type="ECO:0000313" key="5">
    <source>
        <dbReference type="Proteomes" id="UP000547528"/>
    </source>
</evidence>
<dbReference type="PANTHER" id="PTHR12526:SF636">
    <property type="entry name" value="BLL3647 PROTEIN"/>
    <property type="match status" value="1"/>
</dbReference>
<keyword evidence="1" id="KW-0328">Glycosyltransferase</keyword>
<gene>
    <name evidence="4" type="ORF">FHX47_001326</name>
</gene>
<dbReference type="Pfam" id="PF13439">
    <property type="entry name" value="Glyco_transf_4"/>
    <property type="match status" value="1"/>
</dbReference>
<sequence>MKIAYILADPGIGIFGSKGASVHAQEMIRAFRQLGHEVTVYCTKRGNRADDPTSEAVPPDLGDLPVFVVPVTGVKGAAAREQAVARTAARMAAIAGEATYDLIYERYSLFSAAGAALAESTSAPLVLEVNAPLLSEQAAHRSLHDADGAHQATLRSFSAAHLISCVSEPVANWARGMIPQGSAKAPSVRVTPNGVNTARFTPGAAGRTGQYITEQFTVGFLGTLKPWHGTELLLEAFAAAPAADRNSWRCEILGDGPHRQQLQQLADQLGISHQVSFRGAAAPETVPAALADWDVAVAPYPAPGEQQNHYFSPMKVYEYLAAGLPTVASAVGELPRLIDDGVTGVLVPGSDVAALAAALAQLAADHRLRDELGRAARAEVLAHHDWRHRASAVIDAVHLRPPLLPTPHLPTPLPVEEALT</sequence>
<evidence type="ECO:0000259" key="3">
    <source>
        <dbReference type="Pfam" id="PF13439"/>
    </source>
</evidence>
<dbReference type="Gene3D" id="3.40.50.2000">
    <property type="entry name" value="Glycogen Phosphorylase B"/>
    <property type="match status" value="2"/>
</dbReference>
<dbReference type="Pfam" id="PF13692">
    <property type="entry name" value="Glyco_trans_1_4"/>
    <property type="match status" value="1"/>
</dbReference>